<dbReference type="GO" id="GO:0046166">
    <property type="term" value="P:glyceraldehyde-3-phosphate biosynthetic process"/>
    <property type="evidence" value="ECO:0007669"/>
    <property type="project" value="TreeGrafter"/>
</dbReference>
<evidence type="ECO:0000256" key="6">
    <source>
        <dbReference type="RuleBase" id="RU363013"/>
    </source>
</evidence>
<dbReference type="InterPro" id="IPR035990">
    <property type="entry name" value="TIM_sf"/>
</dbReference>
<feature type="binding site" evidence="5">
    <location>
        <position position="148"/>
    </location>
    <ligand>
        <name>substrate</name>
    </ligand>
</feature>
<dbReference type="GO" id="GO:0004807">
    <property type="term" value="F:triose-phosphate isomerase activity"/>
    <property type="evidence" value="ECO:0007669"/>
    <property type="project" value="UniProtKB-UniRule"/>
</dbReference>
<evidence type="ECO:0000313" key="8">
    <source>
        <dbReference type="Proteomes" id="UP001060368"/>
    </source>
</evidence>
<dbReference type="EC" id="5.3.1.1" evidence="5 6"/>
<keyword evidence="2 5" id="KW-0963">Cytoplasm</keyword>
<keyword evidence="8" id="KW-1185">Reference proteome</keyword>
<dbReference type="CDD" id="cd00311">
    <property type="entry name" value="TIM"/>
    <property type="match status" value="1"/>
</dbReference>
<dbReference type="Proteomes" id="UP001060368">
    <property type="component" value="Chromosome"/>
</dbReference>
<dbReference type="SUPFAM" id="SSF51351">
    <property type="entry name" value="Triosephosphate isomerase (TIM)"/>
    <property type="match status" value="1"/>
</dbReference>
<dbReference type="InterPro" id="IPR000652">
    <property type="entry name" value="Triosephosphate_isomerase"/>
</dbReference>
<dbReference type="GO" id="GO:0006094">
    <property type="term" value="P:gluconeogenesis"/>
    <property type="evidence" value="ECO:0007669"/>
    <property type="project" value="UniProtKB-UniRule"/>
</dbReference>
<dbReference type="NCBIfam" id="NF003302">
    <property type="entry name" value="PRK04302.1"/>
    <property type="match status" value="1"/>
</dbReference>
<proteinExistence type="inferred from homology"/>
<evidence type="ECO:0000256" key="2">
    <source>
        <dbReference type="ARBA" id="ARBA00022490"/>
    </source>
</evidence>
<sequence length="225" mass="23005">MAKRFPEIIINFKIYTEGFGKAGHSIAKAAEMVMNETGVIIGIAPGYMDLHPMSVHYSLPVYAQHIDPVKPGAGTGHILADAVVSAGACGTLINHSEKRLTLADVSLAVEIAKSVHLETIVCTNDVFTSAAAAAFSPEFIAIEPPELIGSGVSVSTADPGIINNSVSAVKNISGDTKVLAGAGIHSGNCVKTAMELGADGVLLASGVVKAKDPYAVLTDLAGGVI</sequence>
<feature type="binding site" evidence="5">
    <location>
        <begin position="204"/>
        <end position="205"/>
    </location>
    <ligand>
        <name>substrate</name>
    </ligand>
</feature>
<feature type="active site" description="Proton acceptor" evidence="5">
    <location>
        <position position="143"/>
    </location>
</feature>
<dbReference type="AlphaFoldDB" id="A0A9E7PKK9"/>
<gene>
    <name evidence="5 7" type="primary">tpiA</name>
    <name evidence="7" type="ORF">L6E24_10825</name>
</gene>
<dbReference type="GO" id="GO:0019563">
    <property type="term" value="P:glycerol catabolic process"/>
    <property type="evidence" value="ECO:0007669"/>
    <property type="project" value="TreeGrafter"/>
</dbReference>
<dbReference type="GO" id="GO:0006096">
    <property type="term" value="P:glycolytic process"/>
    <property type="evidence" value="ECO:0007669"/>
    <property type="project" value="UniProtKB-UniRule"/>
</dbReference>
<evidence type="ECO:0000256" key="1">
    <source>
        <dbReference type="ARBA" id="ARBA00022432"/>
    </source>
</evidence>
<keyword evidence="3 5" id="KW-0324">Glycolysis</keyword>
<comment type="catalytic activity">
    <reaction evidence="5 6">
        <text>D-glyceraldehyde 3-phosphate = dihydroxyacetone phosphate</text>
        <dbReference type="Rhea" id="RHEA:18585"/>
        <dbReference type="ChEBI" id="CHEBI:57642"/>
        <dbReference type="ChEBI" id="CHEBI:59776"/>
        <dbReference type="EC" id="5.3.1.1"/>
    </reaction>
</comment>
<name>A0A9E7PKK9_9EURY</name>
<dbReference type="InterPro" id="IPR022891">
    <property type="entry name" value="Triosephosphate_isomerase_arc"/>
</dbReference>
<feature type="active site" description="Electrophile" evidence="5">
    <location>
        <position position="95"/>
    </location>
</feature>
<feature type="binding site" evidence="5">
    <location>
        <begin position="11"/>
        <end position="13"/>
    </location>
    <ligand>
        <name>substrate</name>
    </ligand>
</feature>
<keyword evidence="1 5" id="KW-0312">Gluconeogenesis</keyword>
<comment type="function">
    <text evidence="5">Involved in the gluconeogenesis. Catalyzes stereospecifically the conversion of dihydroxyacetone phosphate (DHAP) to D-glyceraldehyde-3-phosphate (G3P).</text>
</comment>
<evidence type="ECO:0000256" key="3">
    <source>
        <dbReference type="ARBA" id="ARBA00023152"/>
    </source>
</evidence>
<feature type="binding site" evidence="5">
    <location>
        <position position="183"/>
    </location>
    <ligand>
        <name>substrate</name>
    </ligand>
</feature>
<comment type="pathway">
    <text evidence="5 6">Carbohydrate degradation; glycolysis; D-glyceraldehyde 3-phosphate from glycerone phosphate: step 1/1.</text>
</comment>
<reference evidence="7" key="1">
    <citation type="submission" date="2022-04" db="EMBL/GenBank/DDBJ databases">
        <title>Complete genome of Methanoplanus endosymbiosus DSM 3599.</title>
        <authorList>
            <person name="Chen S.-C."/>
            <person name="You Y.-T."/>
            <person name="Zhou Y.-Z."/>
            <person name="Lai M.-C."/>
        </authorList>
    </citation>
    <scope>NUCLEOTIDE SEQUENCE</scope>
    <source>
        <strain evidence="7">DSM 3599</strain>
    </source>
</reference>
<dbReference type="Pfam" id="PF00121">
    <property type="entry name" value="TIM"/>
    <property type="match status" value="1"/>
</dbReference>
<evidence type="ECO:0000313" key="7">
    <source>
        <dbReference type="EMBL" id="UUX91849.1"/>
    </source>
</evidence>
<organism evidence="7 8">
    <name type="scientific">Methanoplanus endosymbiosus</name>
    <dbReference type="NCBI Taxonomy" id="33865"/>
    <lineage>
        <taxon>Archaea</taxon>
        <taxon>Methanobacteriati</taxon>
        <taxon>Methanobacteriota</taxon>
        <taxon>Stenosarchaea group</taxon>
        <taxon>Methanomicrobia</taxon>
        <taxon>Methanomicrobiales</taxon>
        <taxon>Methanomicrobiaceae</taxon>
        <taxon>Methanoplanus</taxon>
    </lineage>
</organism>
<dbReference type="PROSITE" id="PS51440">
    <property type="entry name" value="TIM_2"/>
    <property type="match status" value="1"/>
</dbReference>
<accession>A0A9E7PKK9</accession>
<evidence type="ECO:0000256" key="5">
    <source>
        <dbReference type="HAMAP-Rule" id="MF_00147"/>
    </source>
</evidence>
<keyword evidence="4 5" id="KW-0413">Isomerase</keyword>
<dbReference type="EMBL" id="CP096115">
    <property type="protein sequence ID" value="UUX91849.1"/>
    <property type="molecule type" value="Genomic_DNA"/>
</dbReference>
<dbReference type="GeneID" id="74308200"/>
<dbReference type="InterPro" id="IPR013785">
    <property type="entry name" value="Aldolase_TIM"/>
</dbReference>
<comment type="similarity">
    <text evidence="5 6">Belongs to the triosephosphate isomerase family.</text>
</comment>
<dbReference type="GO" id="GO:0005829">
    <property type="term" value="C:cytosol"/>
    <property type="evidence" value="ECO:0007669"/>
    <property type="project" value="TreeGrafter"/>
</dbReference>
<evidence type="ECO:0000256" key="4">
    <source>
        <dbReference type="ARBA" id="ARBA00023235"/>
    </source>
</evidence>
<dbReference type="KEGG" id="mend:L6E24_10825"/>
<dbReference type="NCBIfam" id="TIGR00419">
    <property type="entry name" value="tim"/>
    <property type="match status" value="1"/>
</dbReference>
<comment type="subcellular location">
    <subcellularLocation>
        <location evidence="5 6">Cytoplasm</location>
    </subcellularLocation>
</comment>
<dbReference type="HAMAP" id="MF_00147_A">
    <property type="entry name" value="TIM_A"/>
    <property type="match status" value="1"/>
</dbReference>
<dbReference type="RefSeq" id="WP_257741999.1">
    <property type="nucleotide sequence ID" value="NZ_CP096115.1"/>
</dbReference>
<protein>
    <recommendedName>
        <fullName evidence="5 6">Triosephosphate isomerase</fullName>
        <shortName evidence="5">TIM</shortName>
        <shortName evidence="5">TPI</shortName>
        <ecNumber evidence="5 6">5.3.1.1</ecNumber>
    </recommendedName>
    <alternativeName>
        <fullName evidence="5">Triose-phosphate isomerase</fullName>
    </alternativeName>
</protein>
<comment type="subunit">
    <text evidence="5">Homotetramer; dimer of dimers.</text>
</comment>
<dbReference type="PANTHER" id="PTHR21139">
    <property type="entry name" value="TRIOSEPHOSPHATE ISOMERASE"/>
    <property type="match status" value="1"/>
</dbReference>
<dbReference type="Gene3D" id="3.20.20.70">
    <property type="entry name" value="Aldolase class I"/>
    <property type="match status" value="1"/>
</dbReference>
<dbReference type="PANTHER" id="PTHR21139:SF42">
    <property type="entry name" value="TRIOSEPHOSPHATE ISOMERASE"/>
    <property type="match status" value="1"/>
</dbReference>
<comment type="pathway">
    <text evidence="5 6">Carbohydrate biosynthesis; gluconeogenesis.</text>
</comment>